<dbReference type="Pfam" id="PF03807">
    <property type="entry name" value="F420_oxidored"/>
    <property type="match status" value="1"/>
</dbReference>
<evidence type="ECO:0000313" key="5">
    <source>
        <dbReference type="Proteomes" id="UP001163878"/>
    </source>
</evidence>
<feature type="domain" description="Pyrroline-5-carboxylate reductase catalytic N-terminal" evidence="3">
    <location>
        <begin position="53"/>
        <end position="142"/>
    </location>
</feature>
<evidence type="ECO:0000259" key="3">
    <source>
        <dbReference type="Pfam" id="PF03807"/>
    </source>
</evidence>
<dbReference type="InterPro" id="IPR036291">
    <property type="entry name" value="NAD(P)-bd_dom_sf"/>
</dbReference>
<evidence type="ECO:0000256" key="1">
    <source>
        <dbReference type="ARBA" id="ARBA00023002"/>
    </source>
</evidence>
<feature type="region of interest" description="Disordered" evidence="2">
    <location>
        <begin position="142"/>
        <end position="163"/>
    </location>
</feature>
<evidence type="ECO:0000313" key="4">
    <source>
        <dbReference type="EMBL" id="UYQ66455.1"/>
    </source>
</evidence>
<name>A0ABY6IHG6_STRPE</name>
<protein>
    <submittedName>
        <fullName evidence="4">NAD(P)-binding domain-containing protein</fullName>
    </submittedName>
</protein>
<sequence>MRPPRPLATRPSPGARPTRPHRRFRVGGPGTRRCAAPVGTTAQERCEKETLMKIGIIGAGHIGSTLARHFVRIGHGVVISNSRGPDTLAGLVEEIGGGLRAVTVREAAGFGQVVVVSIPYGRYKELPADALKDKVLIDTCNYSPERDGHDPDLDDDSTTSSEKIRAHTDADLVKAFNAIHWQNLRDRGRGKGEPGRLAIPVSGTDTEAKAVVAGLIRDIGFDPVDAGDIGHGGRSHQPGSRLYGAEMSAQEMNDLLRAGAAA</sequence>
<organism evidence="4 5">
    <name type="scientific">Streptomyces peucetius</name>
    <dbReference type="NCBI Taxonomy" id="1950"/>
    <lineage>
        <taxon>Bacteria</taxon>
        <taxon>Bacillati</taxon>
        <taxon>Actinomycetota</taxon>
        <taxon>Actinomycetes</taxon>
        <taxon>Kitasatosporales</taxon>
        <taxon>Streptomycetaceae</taxon>
        <taxon>Streptomyces</taxon>
    </lineage>
</organism>
<dbReference type="EMBL" id="CP107567">
    <property type="protein sequence ID" value="UYQ66455.1"/>
    <property type="molecule type" value="Genomic_DNA"/>
</dbReference>
<dbReference type="Gene3D" id="3.40.50.720">
    <property type="entry name" value="NAD(P)-binding Rossmann-like Domain"/>
    <property type="match status" value="1"/>
</dbReference>
<accession>A0ABY6IHG6</accession>
<dbReference type="SUPFAM" id="SSF51735">
    <property type="entry name" value="NAD(P)-binding Rossmann-fold domains"/>
    <property type="match status" value="1"/>
</dbReference>
<gene>
    <name evidence="4" type="ORF">OGH68_10445</name>
</gene>
<keyword evidence="5" id="KW-1185">Reference proteome</keyword>
<proteinExistence type="predicted"/>
<dbReference type="InterPro" id="IPR028939">
    <property type="entry name" value="P5C_Rdtase_cat_N"/>
</dbReference>
<reference evidence="4" key="1">
    <citation type="submission" date="2022-10" db="EMBL/GenBank/DDBJ databases">
        <title>Cytochrome P450 Catalyzes Benzene Ring Formation in the Biosynthesis of Trialkyl-Substituted Aromatic Polyketides.</title>
        <authorList>
            <person name="Zhao E."/>
            <person name="Ge H."/>
        </authorList>
    </citation>
    <scope>NUCLEOTIDE SEQUENCE</scope>
    <source>
        <strain evidence="4">NA0869</strain>
    </source>
</reference>
<feature type="region of interest" description="Disordered" evidence="2">
    <location>
        <begin position="1"/>
        <end position="36"/>
    </location>
</feature>
<keyword evidence="1" id="KW-0560">Oxidoreductase</keyword>
<dbReference type="PANTHER" id="PTHR14239">
    <property type="entry name" value="DUDULIN-RELATED"/>
    <property type="match status" value="1"/>
</dbReference>
<dbReference type="InterPro" id="IPR051267">
    <property type="entry name" value="STEAP_metalloreductase"/>
</dbReference>
<evidence type="ECO:0000256" key="2">
    <source>
        <dbReference type="SAM" id="MobiDB-lite"/>
    </source>
</evidence>
<dbReference type="Proteomes" id="UP001163878">
    <property type="component" value="Chromosome"/>
</dbReference>